<proteinExistence type="predicted"/>
<dbReference type="RefSeq" id="WP_194111289.1">
    <property type="nucleotide sequence ID" value="NZ_JADFFL010000003.1"/>
</dbReference>
<feature type="transmembrane region" description="Helical" evidence="3">
    <location>
        <begin position="160"/>
        <end position="177"/>
    </location>
</feature>
<dbReference type="GO" id="GO:0000160">
    <property type="term" value="P:phosphorelay signal transduction system"/>
    <property type="evidence" value="ECO:0007669"/>
    <property type="project" value="InterPro"/>
</dbReference>
<name>A0A929KX64_9SPHI</name>
<dbReference type="PROSITE" id="PS51755">
    <property type="entry name" value="OMPR_PHOB"/>
    <property type="match status" value="1"/>
</dbReference>
<keyword evidence="3" id="KW-1133">Transmembrane helix</keyword>
<reference evidence="5" key="1">
    <citation type="submission" date="2020-10" db="EMBL/GenBank/DDBJ databases">
        <title>Mucilaginibacter mali sp. nov., isolated from rhizosphere soil of apple orchard.</title>
        <authorList>
            <person name="Lee J.-S."/>
            <person name="Kim H.S."/>
            <person name="Kim J.-S."/>
        </authorList>
    </citation>
    <scope>NUCLEOTIDE SEQUENCE</scope>
    <source>
        <strain evidence="5">KCTC 22746</strain>
    </source>
</reference>
<dbReference type="InterPro" id="IPR001867">
    <property type="entry name" value="OmpR/PhoB-type_DNA-bd"/>
</dbReference>
<evidence type="ECO:0000256" key="2">
    <source>
        <dbReference type="PROSITE-ProRule" id="PRU01091"/>
    </source>
</evidence>
<evidence type="ECO:0000313" key="5">
    <source>
        <dbReference type="EMBL" id="MBE9662098.1"/>
    </source>
</evidence>
<dbReference type="InterPro" id="IPR036388">
    <property type="entry name" value="WH-like_DNA-bd_sf"/>
</dbReference>
<evidence type="ECO:0000313" key="6">
    <source>
        <dbReference type="Proteomes" id="UP000622475"/>
    </source>
</evidence>
<gene>
    <name evidence="5" type="ORF">IRJ16_09400</name>
</gene>
<accession>A0A929KX64</accession>
<dbReference type="CDD" id="cd00383">
    <property type="entry name" value="trans_reg_C"/>
    <property type="match status" value="1"/>
</dbReference>
<evidence type="ECO:0000256" key="3">
    <source>
        <dbReference type="SAM" id="Phobius"/>
    </source>
</evidence>
<feature type="domain" description="OmpR/PhoB-type" evidence="4">
    <location>
        <begin position="197"/>
        <end position="294"/>
    </location>
</feature>
<dbReference type="GO" id="GO:0006355">
    <property type="term" value="P:regulation of DNA-templated transcription"/>
    <property type="evidence" value="ECO:0007669"/>
    <property type="project" value="InterPro"/>
</dbReference>
<keyword evidence="1 2" id="KW-0238">DNA-binding</keyword>
<dbReference type="EMBL" id="JADFFL010000003">
    <property type="protein sequence ID" value="MBE9662098.1"/>
    <property type="molecule type" value="Genomic_DNA"/>
</dbReference>
<dbReference type="SMART" id="SM00862">
    <property type="entry name" value="Trans_reg_C"/>
    <property type="match status" value="1"/>
</dbReference>
<dbReference type="GO" id="GO:0003677">
    <property type="term" value="F:DNA binding"/>
    <property type="evidence" value="ECO:0007669"/>
    <property type="project" value="UniProtKB-UniRule"/>
</dbReference>
<comment type="caution">
    <text evidence="5">The sequence shown here is derived from an EMBL/GenBank/DDBJ whole genome shotgun (WGS) entry which is preliminary data.</text>
</comment>
<dbReference type="InterPro" id="IPR016032">
    <property type="entry name" value="Sig_transdc_resp-reg_C-effctor"/>
</dbReference>
<dbReference type="SUPFAM" id="SSF46894">
    <property type="entry name" value="C-terminal effector domain of the bipartite response regulators"/>
    <property type="match status" value="1"/>
</dbReference>
<dbReference type="Gene3D" id="1.10.10.10">
    <property type="entry name" value="Winged helix-like DNA-binding domain superfamily/Winged helix DNA-binding domain"/>
    <property type="match status" value="1"/>
</dbReference>
<dbReference type="Pfam" id="PF00486">
    <property type="entry name" value="Trans_reg_C"/>
    <property type="match status" value="1"/>
</dbReference>
<keyword evidence="3" id="KW-0472">Membrane</keyword>
<protein>
    <submittedName>
        <fullName evidence="5">Winged helix-turn-helix transcriptional regulator</fullName>
    </submittedName>
</protein>
<sequence length="298" mass="33168">MNISKLKYLTAAAAIVFVVLFCAFAVSEQDNDKFALAKQEMMLRKIGHQLLLKAGDSTSRVLPIVQVGENEFQIRFERQLSFEADTLAKIVDSELAAYRSPGDYVVSVLSSKMPGVVFGYSMLRSEKDSTRACSGRIQPKDSYKVNILFKERGMTTMQKSYLIGGLPVLAFIGLLLYRRPKQSAQMGAAITESPNANENIAIGTFQFYINNRHLINNGDVIDLTVKETKLLCIFASEQGEIIPRARLQKELWEDEGVIVGRSLDVFISKLRKKLEADPAVKLVNIHGKGFRLEVGVAV</sequence>
<keyword evidence="6" id="KW-1185">Reference proteome</keyword>
<dbReference type="Proteomes" id="UP000622475">
    <property type="component" value="Unassembled WGS sequence"/>
</dbReference>
<dbReference type="AlphaFoldDB" id="A0A929KX64"/>
<feature type="DNA-binding region" description="OmpR/PhoB-type" evidence="2">
    <location>
        <begin position="197"/>
        <end position="294"/>
    </location>
</feature>
<evidence type="ECO:0000259" key="4">
    <source>
        <dbReference type="PROSITE" id="PS51755"/>
    </source>
</evidence>
<evidence type="ECO:0000256" key="1">
    <source>
        <dbReference type="ARBA" id="ARBA00023125"/>
    </source>
</evidence>
<keyword evidence="3" id="KW-0812">Transmembrane</keyword>
<organism evidence="5 6">
    <name type="scientific">Mucilaginibacter myungsuensis</name>
    <dbReference type="NCBI Taxonomy" id="649104"/>
    <lineage>
        <taxon>Bacteria</taxon>
        <taxon>Pseudomonadati</taxon>
        <taxon>Bacteroidota</taxon>
        <taxon>Sphingobacteriia</taxon>
        <taxon>Sphingobacteriales</taxon>
        <taxon>Sphingobacteriaceae</taxon>
        <taxon>Mucilaginibacter</taxon>
    </lineage>
</organism>